<dbReference type="Proteomes" id="UP000252345">
    <property type="component" value="Unassembled WGS sequence"/>
</dbReference>
<evidence type="ECO:0000313" key="3">
    <source>
        <dbReference type="Proteomes" id="UP000252345"/>
    </source>
</evidence>
<accession>A0A366KBV4</accession>
<name>A0A366KBV4_9BIFI</name>
<dbReference type="RefSeq" id="WP_236632797.1">
    <property type="nucleotide sequence ID" value="NZ_PDCH01000050.1"/>
</dbReference>
<evidence type="ECO:0000256" key="1">
    <source>
        <dbReference type="SAM" id="MobiDB-lite"/>
    </source>
</evidence>
<dbReference type="AlphaFoldDB" id="A0A366KBV4"/>
<evidence type="ECO:0000313" key="2">
    <source>
        <dbReference type="EMBL" id="RBP98722.1"/>
    </source>
</evidence>
<gene>
    <name evidence="2" type="ORF">CRD59_07580</name>
</gene>
<sequence length="103" mass="10946">MRILVPQSRISAFRLFAVSGVVAGGLEPTGDHADDSEQAKSGKPASGHQKQPLSALQRGGPRQEIRHKQGAHLRTENEQAKTACEAMTPTQHGADAARQVGAR</sequence>
<organism evidence="2 3">
    <name type="scientific">Bifidobacterium xylocopae</name>
    <dbReference type="NCBI Taxonomy" id="2493119"/>
    <lineage>
        <taxon>Bacteria</taxon>
        <taxon>Bacillati</taxon>
        <taxon>Actinomycetota</taxon>
        <taxon>Actinomycetes</taxon>
        <taxon>Bifidobacteriales</taxon>
        <taxon>Bifidobacteriaceae</taxon>
        <taxon>Bifidobacterium</taxon>
    </lineage>
</organism>
<keyword evidence="3" id="KW-1185">Reference proteome</keyword>
<protein>
    <submittedName>
        <fullName evidence="2">Uncharacterized protein</fullName>
    </submittedName>
</protein>
<feature type="region of interest" description="Disordered" evidence="1">
    <location>
        <begin position="24"/>
        <end position="103"/>
    </location>
</feature>
<reference evidence="2 3" key="1">
    <citation type="submission" date="2017-10" db="EMBL/GenBank/DDBJ databases">
        <title>Bifidobacterium xylocopum sp. nov. and Bifidobacterium aemilianum sp. nov., from the carpenter bee (Xylocopa violacea) digestive tract.</title>
        <authorList>
            <person name="Alberoni D."/>
            <person name="Baffoni L."/>
            <person name="Di Gioia D."/>
            <person name="Gaggia F."/>
            <person name="Biavati B."/>
        </authorList>
    </citation>
    <scope>NUCLEOTIDE SEQUENCE [LARGE SCALE GENOMIC DNA]</scope>
    <source>
        <strain evidence="2 3">XV2</strain>
    </source>
</reference>
<feature type="non-terminal residue" evidence="2">
    <location>
        <position position="103"/>
    </location>
</feature>
<proteinExistence type="predicted"/>
<feature type="compositionally biased region" description="Basic and acidic residues" evidence="1">
    <location>
        <begin position="29"/>
        <end position="40"/>
    </location>
</feature>
<feature type="compositionally biased region" description="Basic and acidic residues" evidence="1">
    <location>
        <begin position="61"/>
        <end position="79"/>
    </location>
</feature>
<comment type="caution">
    <text evidence="2">The sequence shown here is derived from an EMBL/GenBank/DDBJ whole genome shotgun (WGS) entry which is preliminary data.</text>
</comment>
<dbReference type="EMBL" id="PDCH01000050">
    <property type="protein sequence ID" value="RBP98722.1"/>
    <property type="molecule type" value="Genomic_DNA"/>
</dbReference>